<name>A0ABS4K4C4_9CLOT</name>
<dbReference type="SUPFAM" id="SSF55729">
    <property type="entry name" value="Acyl-CoA N-acyltransferases (Nat)"/>
    <property type="match status" value="1"/>
</dbReference>
<evidence type="ECO:0000313" key="2">
    <source>
        <dbReference type="EMBL" id="MBP2022634.1"/>
    </source>
</evidence>
<keyword evidence="3" id="KW-1185">Reference proteome</keyword>
<dbReference type="PANTHER" id="PTHR43415:SF3">
    <property type="entry name" value="GNAT-FAMILY ACETYLTRANSFERASE"/>
    <property type="match status" value="1"/>
</dbReference>
<dbReference type="PROSITE" id="PS51186">
    <property type="entry name" value="GNAT"/>
    <property type="match status" value="1"/>
</dbReference>
<dbReference type="Gene3D" id="3.40.630.30">
    <property type="match status" value="1"/>
</dbReference>
<sequence length="172" mass="19486">MIKDLISNKNIIIRDAEPKDAEEMILMVKQVMSESPFFPSTADEFNITVEQEEQYILSTALFLVAEIEGKIVGSASLDRSSKSKLNHTVTFGITILKEYSGIGLGSSMMNNIIQWCEFNDVEKIELEVFENNIRAIGLYKKLGFTEEGRRKKAVKTDDGYIDMIIMGKFLKD</sequence>
<reference evidence="2 3" key="1">
    <citation type="submission" date="2021-03" db="EMBL/GenBank/DDBJ databases">
        <title>Genomic Encyclopedia of Type Strains, Phase IV (KMG-IV): sequencing the most valuable type-strain genomes for metagenomic binning, comparative biology and taxonomic classification.</title>
        <authorList>
            <person name="Goeker M."/>
        </authorList>
    </citation>
    <scope>NUCLEOTIDE SEQUENCE [LARGE SCALE GENOMIC DNA]</scope>
    <source>
        <strain evidence="2 3">DSM 28650</strain>
    </source>
</reference>
<feature type="domain" description="N-acetyltransferase" evidence="1">
    <location>
        <begin position="11"/>
        <end position="171"/>
    </location>
</feature>
<evidence type="ECO:0000259" key="1">
    <source>
        <dbReference type="PROSITE" id="PS51186"/>
    </source>
</evidence>
<organism evidence="2 3">
    <name type="scientific">Clostridium punense</name>
    <dbReference type="NCBI Taxonomy" id="1054297"/>
    <lineage>
        <taxon>Bacteria</taxon>
        <taxon>Bacillati</taxon>
        <taxon>Bacillota</taxon>
        <taxon>Clostridia</taxon>
        <taxon>Eubacteriales</taxon>
        <taxon>Clostridiaceae</taxon>
        <taxon>Clostridium</taxon>
    </lineage>
</organism>
<dbReference type="CDD" id="cd04301">
    <property type="entry name" value="NAT_SF"/>
    <property type="match status" value="1"/>
</dbReference>
<gene>
    <name evidence="2" type="ORF">J2Z44_002457</name>
</gene>
<dbReference type="PANTHER" id="PTHR43415">
    <property type="entry name" value="SPERMIDINE N(1)-ACETYLTRANSFERASE"/>
    <property type="match status" value="1"/>
</dbReference>
<evidence type="ECO:0000313" key="3">
    <source>
        <dbReference type="Proteomes" id="UP001519308"/>
    </source>
</evidence>
<dbReference type="InterPro" id="IPR016181">
    <property type="entry name" value="Acyl_CoA_acyltransferase"/>
</dbReference>
<dbReference type="Proteomes" id="UP001519308">
    <property type="component" value="Unassembled WGS sequence"/>
</dbReference>
<dbReference type="RefSeq" id="WP_021285250.1">
    <property type="nucleotide sequence ID" value="NZ_JAGGLL010000018.1"/>
</dbReference>
<comment type="caution">
    <text evidence="2">The sequence shown here is derived from an EMBL/GenBank/DDBJ whole genome shotgun (WGS) entry which is preliminary data.</text>
</comment>
<dbReference type="InterPro" id="IPR000182">
    <property type="entry name" value="GNAT_dom"/>
</dbReference>
<dbReference type="Pfam" id="PF00583">
    <property type="entry name" value="Acetyltransf_1"/>
    <property type="match status" value="1"/>
</dbReference>
<accession>A0ABS4K4C4</accession>
<dbReference type="EMBL" id="JAGGLL010000018">
    <property type="protein sequence ID" value="MBP2022634.1"/>
    <property type="molecule type" value="Genomic_DNA"/>
</dbReference>
<proteinExistence type="predicted"/>
<protein>
    <submittedName>
        <fullName evidence="2">RimJ/RimL family protein N-acetyltransferase</fullName>
    </submittedName>
</protein>